<protein>
    <submittedName>
        <fullName evidence="1">Uncharacterized protein</fullName>
    </submittedName>
</protein>
<sequence length="144" mass="16880">MLAYGTQKKKEKTISFENDKYSVDSAPSEWCIKQYKRLKSMDLHKNNPMRNKKLLIGFSGELEHASIGRCNKDGTVDYISNTLKEVRKKKNIGKYSLYQQNSFREKQNFSDFKKKKPEKKWQKYLGKRTLVTMADPQTTILTTV</sequence>
<gene>
    <name evidence="1" type="ORF">O181_028456</name>
</gene>
<dbReference type="AlphaFoldDB" id="A0A9Q3H2E3"/>
<organism evidence="1 2">
    <name type="scientific">Austropuccinia psidii MF-1</name>
    <dbReference type="NCBI Taxonomy" id="1389203"/>
    <lineage>
        <taxon>Eukaryota</taxon>
        <taxon>Fungi</taxon>
        <taxon>Dikarya</taxon>
        <taxon>Basidiomycota</taxon>
        <taxon>Pucciniomycotina</taxon>
        <taxon>Pucciniomycetes</taxon>
        <taxon>Pucciniales</taxon>
        <taxon>Sphaerophragmiaceae</taxon>
        <taxon>Austropuccinia</taxon>
    </lineage>
</organism>
<evidence type="ECO:0000313" key="1">
    <source>
        <dbReference type="EMBL" id="MBW0488741.1"/>
    </source>
</evidence>
<name>A0A9Q3H2E3_9BASI</name>
<comment type="caution">
    <text evidence="1">The sequence shown here is derived from an EMBL/GenBank/DDBJ whole genome shotgun (WGS) entry which is preliminary data.</text>
</comment>
<evidence type="ECO:0000313" key="2">
    <source>
        <dbReference type="Proteomes" id="UP000765509"/>
    </source>
</evidence>
<accession>A0A9Q3H2E3</accession>
<dbReference type="Proteomes" id="UP000765509">
    <property type="component" value="Unassembled WGS sequence"/>
</dbReference>
<reference evidence="1" key="1">
    <citation type="submission" date="2021-03" db="EMBL/GenBank/DDBJ databases">
        <title>Draft genome sequence of rust myrtle Austropuccinia psidii MF-1, a brazilian biotype.</title>
        <authorList>
            <person name="Quecine M.C."/>
            <person name="Pachon D.M.R."/>
            <person name="Bonatelli M.L."/>
            <person name="Correr F.H."/>
            <person name="Franceschini L.M."/>
            <person name="Leite T.F."/>
            <person name="Margarido G.R.A."/>
            <person name="Almeida C.A."/>
            <person name="Ferrarezi J.A."/>
            <person name="Labate C.A."/>
        </authorList>
    </citation>
    <scope>NUCLEOTIDE SEQUENCE</scope>
    <source>
        <strain evidence="1">MF-1</strain>
    </source>
</reference>
<keyword evidence="2" id="KW-1185">Reference proteome</keyword>
<proteinExistence type="predicted"/>
<dbReference type="EMBL" id="AVOT02009745">
    <property type="protein sequence ID" value="MBW0488741.1"/>
    <property type="molecule type" value="Genomic_DNA"/>
</dbReference>